<evidence type="ECO:0000313" key="2">
    <source>
        <dbReference type="Proteomes" id="UP000760494"/>
    </source>
</evidence>
<gene>
    <name evidence="1" type="ORF">C2S_8624</name>
</gene>
<protein>
    <submittedName>
        <fullName evidence="1">Uncharacterized protein</fullName>
    </submittedName>
</protein>
<name>A0A2H3S3S1_FUSFU</name>
<comment type="caution">
    <text evidence="1">The sequence shown here is derived from an EMBL/GenBank/DDBJ whole genome shotgun (WGS) entry which is preliminary data.</text>
</comment>
<accession>A0A2H3S3S1</accession>
<reference evidence="1" key="1">
    <citation type="submission" date="2019-05" db="EMBL/GenBank/DDBJ databases">
        <authorList>
            <person name="Piombo E."/>
        </authorList>
    </citation>
    <scope>NUCLEOTIDE SEQUENCE</scope>
    <source>
        <strain evidence="1">C2S</strain>
    </source>
</reference>
<evidence type="ECO:0000313" key="1">
    <source>
        <dbReference type="EMBL" id="VTT72538.1"/>
    </source>
</evidence>
<sequence length="293" mass="31443">MDDLNDPARRLKDADMINTAKKADEMAQKEIAHPAQAASSTIDAAAPCSAQVLERPILACFEHPITGARLMGVVGPDGLPLHTNNAISLPVRSEPSSSVEEVNRSQGEALATIGNIGGRRAMGFTCSSAAAAKAIADFAARNLSVFQQRSSACGNCGSVRHLLAECLLAGRHGVVEGCAFHNNKDHNTDQCPEFINAGLSFKVRLLVTSRGRLPPLATGDAWYPLAAEWNTQNPDDLIQMYPWTTELTRSLSSACPALQEVFDDHRDYDKLPIDPATKDWSAVQSSFATSTTI</sequence>
<organism evidence="1 2">
    <name type="scientific">Fusarium fujikuroi</name>
    <name type="common">Bakanae and foot rot disease fungus</name>
    <name type="synonym">Gibberella fujikuroi</name>
    <dbReference type="NCBI Taxonomy" id="5127"/>
    <lineage>
        <taxon>Eukaryota</taxon>
        <taxon>Fungi</taxon>
        <taxon>Dikarya</taxon>
        <taxon>Ascomycota</taxon>
        <taxon>Pezizomycotina</taxon>
        <taxon>Sordariomycetes</taxon>
        <taxon>Hypocreomycetidae</taxon>
        <taxon>Hypocreales</taxon>
        <taxon>Nectriaceae</taxon>
        <taxon>Fusarium</taxon>
        <taxon>Fusarium fujikuroi species complex</taxon>
    </lineage>
</organism>
<proteinExistence type="predicted"/>
<dbReference type="OrthoDB" id="4777753at2759"/>
<dbReference type="Proteomes" id="UP000760494">
    <property type="component" value="Unassembled WGS sequence"/>
</dbReference>
<dbReference type="AlphaFoldDB" id="A0A2H3S3S1"/>
<dbReference type="EMBL" id="CABFJX010000346">
    <property type="protein sequence ID" value="VTT72538.1"/>
    <property type="molecule type" value="Genomic_DNA"/>
</dbReference>